<dbReference type="SUPFAM" id="SSF51735">
    <property type="entry name" value="NAD(P)-binding Rossmann-fold domains"/>
    <property type="match status" value="1"/>
</dbReference>
<evidence type="ECO:0000313" key="10">
    <source>
        <dbReference type="EMBL" id="BAL54228.1"/>
    </source>
</evidence>
<evidence type="ECO:0000256" key="6">
    <source>
        <dbReference type="PIRSR" id="PIRSR000193-1"/>
    </source>
</evidence>
<dbReference type="PANTHER" id="PTHR11645:SF0">
    <property type="entry name" value="PYRROLINE-5-CARBOXYLATE REDUCTASE 3"/>
    <property type="match status" value="1"/>
</dbReference>
<dbReference type="GO" id="GO:0004735">
    <property type="term" value="F:pyrroline-5-carboxylate reductase activity"/>
    <property type="evidence" value="ECO:0007669"/>
    <property type="project" value="UniProtKB-UniRule"/>
</dbReference>
<evidence type="ECO:0000256" key="1">
    <source>
        <dbReference type="ARBA" id="ARBA00005525"/>
    </source>
</evidence>
<dbReference type="EMBL" id="AP011682">
    <property type="protein sequence ID" value="BAL54228.1"/>
    <property type="molecule type" value="Genomic_DNA"/>
</dbReference>
<dbReference type="GO" id="GO:0055129">
    <property type="term" value="P:L-proline biosynthetic process"/>
    <property type="evidence" value="ECO:0007669"/>
    <property type="project" value="UniProtKB-UniRule"/>
</dbReference>
<comment type="similarity">
    <text evidence="1 4 7">Belongs to the pyrroline-5-carboxylate reductase family.</text>
</comment>
<protein>
    <recommendedName>
        <fullName evidence="4 5">Pyrroline-5-carboxylate reductase</fullName>
        <shortName evidence="4">P5C reductase</shortName>
        <shortName evidence="4">P5CR</shortName>
        <ecNumber evidence="4 5">1.5.1.2</ecNumber>
    </recommendedName>
    <alternativeName>
        <fullName evidence="4">PCA reductase</fullName>
    </alternativeName>
</protein>
<dbReference type="PROSITE" id="PS00521">
    <property type="entry name" value="P5CR"/>
    <property type="match status" value="1"/>
</dbReference>
<gene>
    <name evidence="4" type="primary">proC</name>
    <name evidence="10" type="ORF">HGMM_F13G06C11</name>
</gene>
<dbReference type="Gene3D" id="3.40.50.720">
    <property type="entry name" value="NAD(P)-binding Rossmann-like Domain"/>
    <property type="match status" value="1"/>
</dbReference>
<sequence length="271" mass="28569">MLKGTKIAILGLGKIGGALARSLVRNKIVSTENIVGTTGHRDSAREAAKRYGIKTLTDNVRAIADAHIVILAVKPQTMKKVLLELKDAIRDGQLLITLAAARTTRFIEEIVQRAIPVVRAMPNTPCLVNAGMTVLCPGRHATKEHVAVAREIFASVGLVAVIDNEDLMDAVTALSGSGPAYGYIMIEALAEGGVKVGLPRSLSTVLAAQSLLGAAKMVLETGEHPALLKDEVTTPAGVTIDGIMALEDGGIRVTLIKTVDRATEKSKELSQ</sequence>
<evidence type="ECO:0000256" key="7">
    <source>
        <dbReference type="RuleBase" id="RU003903"/>
    </source>
</evidence>
<organism evidence="10">
    <name type="scientific">uncultured Acetothermia bacterium</name>
    <dbReference type="NCBI Taxonomy" id="236499"/>
    <lineage>
        <taxon>Bacteria</taxon>
        <taxon>Candidatus Bipolaricaulota</taxon>
        <taxon>environmental samples</taxon>
    </lineage>
</organism>
<dbReference type="FunFam" id="1.10.3730.10:FF:000001">
    <property type="entry name" value="Pyrroline-5-carboxylate reductase"/>
    <property type="match status" value="1"/>
</dbReference>
<reference evidence="10" key="2">
    <citation type="journal article" date="2012" name="PLoS ONE">
        <title>A Deeply Branching Thermophilic Bacterium with an Ancient Acetyl-CoA Pathway Dominates a Subsurface Ecosystem.</title>
        <authorList>
            <person name="Takami H."/>
            <person name="Noguchi H."/>
            <person name="Takaki Y."/>
            <person name="Uchiyama I."/>
            <person name="Toyoda A."/>
            <person name="Nishi S."/>
            <person name="Chee G.-J."/>
            <person name="Arai W."/>
            <person name="Nunoura T."/>
            <person name="Itoh T."/>
            <person name="Hattori M."/>
            <person name="Takai K."/>
        </authorList>
    </citation>
    <scope>NUCLEOTIDE SEQUENCE</scope>
</reference>
<dbReference type="InterPro" id="IPR029036">
    <property type="entry name" value="P5CR_dimer"/>
</dbReference>
<proteinExistence type="inferred from homology"/>
<feature type="binding site" evidence="6">
    <location>
        <begin position="72"/>
        <end position="75"/>
    </location>
    <ligand>
        <name>NADP(+)</name>
        <dbReference type="ChEBI" id="CHEBI:58349"/>
    </ligand>
</feature>
<dbReference type="InterPro" id="IPR028939">
    <property type="entry name" value="P5C_Rdtase_cat_N"/>
</dbReference>
<dbReference type="Pfam" id="PF03807">
    <property type="entry name" value="F420_oxidored"/>
    <property type="match status" value="1"/>
</dbReference>
<accession>H5SDJ2</accession>
<dbReference type="NCBIfam" id="TIGR00112">
    <property type="entry name" value="proC"/>
    <property type="match status" value="1"/>
</dbReference>
<reference evidence="10" key="1">
    <citation type="journal article" date="2005" name="Environ. Microbiol.">
        <title>Genetic and functional properties of uncultivated thermophilic crenarchaeotes from a subsurface gold mine as revealed by analysis of genome fragments.</title>
        <authorList>
            <person name="Nunoura T."/>
            <person name="Hirayama H."/>
            <person name="Takami H."/>
            <person name="Oida H."/>
            <person name="Nishi S."/>
            <person name="Shimamura S."/>
            <person name="Suzuki Y."/>
            <person name="Inagaki F."/>
            <person name="Takai K."/>
            <person name="Nealson K.H."/>
            <person name="Horikoshi K."/>
        </authorList>
    </citation>
    <scope>NUCLEOTIDE SEQUENCE</scope>
</reference>
<dbReference type="AlphaFoldDB" id="H5SDJ2"/>
<dbReference type="SUPFAM" id="SSF48179">
    <property type="entry name" value="6-phosphogluconate dehydrogenase C-terminal domain-like"/>
    <property type="match status" value="1"/>
</dbReference>
<comment type="subcellular location">
    <subcellularLocation>
        <location evidence="4">Cytoplasm</location>
    </subcellularLocation>
</comment>
<dbReference type="UniPathway" id="UPA00098">
    <property type="reaction ID" value="UER00361"/>
</dbReference>
<feature type="binding site" evidence="6">
    <location>
        <position position="59"/>
    </location>
    <ligand>
        <name>NADPH</name>
        <dbReference type="ChEBI" id="CHEBI:57783"/>
    </ligand>
</feature>
<name>H5SDJ2_9BACT</name>
<feature type="binding site" evidence="6">
    <location>
        <position position="38"/>
    </location>
    <ligand>
        <name>NADP(+)</name>
        <dbReference type="ChEBI" id="CHEBI:58349"/>
    </ligand>
</feature>
<dbReference type="InterPro" id="IPR000304">
    <property type="entry name" value="Pyrroline-COOH_reductase"/>
</dbReference>
<evidence type="ECO:0000256" key="2">
    <source>
        <dbReference type="ARBA" id="ARBA00022857"/>
    </source>
</evidence>
<feature type="domain" description="Pyrroline-5-carboxylate reductase dimerisation" evidence="9">
    <location>
        <begin position="165"/>
        <end position="269"/>
    </location>
</feature>
<dbReference type="HAMAP" id="MF_01925">
    <property type="entry name" value="P5C_reductase"/>
    <property type="match status" value="1"/>
</dbReference>
<dbReference type="InterPro" id="IPR008927">
    <property type="entry name" value="6-PGluconate_DH-like_C_sf"/>
</dbReference>
<dbReference type="PANTHER" id="PTHR11645">
    <property type="entry name" value="PYRROLINE-5-CARBOXYLATE REDUCTASE"/>
    <property type="match status" value="1"/>
</dbReference>
<comment type="function">
    <text evidence="4">Catalyzes the reduction of 1-pyrroline-5-carboxylate (PCA) to L-proline.</text>
</comment>
<dbReference type="GO" id="GO:0005737">
    <property type="term" value="C:cytoplasm"/>
    <property type="evidence" value="ECO:0007669"/>
    <property type="project" value="UniProtKB-SubCell"/>
</dbReference>
<feature type="domain" description="Pyrroline-5-carboxylate reductase catalytic N-terminal" evidence="8">
    <location>
        <begin position="6"/>
        <end position="100"/>
    </location>
</feature>
<evidence type="ECO:0000256" key="3">
    <source>
        <dbReference type="ARBA" id="ARBA00023002"/>
    </source>
</evidence>
<evidence type="ECO:0000259" key="9">
    <source>
        <dbReference type="Pfam" id="PF14748"/>
    </source>
</evidence>
<dbReference type="Gene3D" id="1.10.3730.10">
    <property type="entry name" value="ProC C-terminal domain-like"/>
    <property type="match status" value="1"/>
</dbReference>
<dbReference type="InterPro" id="IPR053790">
    <property type="entry name" value="P5CR-like_CS"/>
</dbReference>
<keyword evidence="2 4" id="KW-0521">NADP</keyword>
<keyword evidence="4 7" id="KW-0028">Amino-acid biosynthesis</keyword>
<evidence type="ECO:0000259" key="8">
    <source>
        <dbReference type="Pfam" id="PF03807"/>
    </source>
</evidence>
<dbReference type="EC" id="1.5.1.2" evidence="4 5"/>
<comment type="catalytic activity">
    <reaction evidence="4">
        <text>L-proline + NAD(+) = (S)-1-pyrroline-5-carboxylate + NADH + 2 H(+)</text>
        <dbReference type="Rhea" id="RHEA:14105"/>
        <dbReference type="ChEBI" id="CHEBI:15378"/>
        <dbReference type="ChEBI" id="CHEBI:17388"/>
        <dbReference type="ChEBI" id="CHEBI:57540"/>
        <dbReference type="ChEBI" id="CHEBI:57945"/>
        <dbReference type="ChEBI" id="CHEBI:60039"/>
        <dbReference type="EC" id="1.5.1.2"/>
    </reaction>
</comment>
<evidence type="ECO:0000256" key="5">
    <source>
        <dbReference type="NCBIfam" id="TIGR00112"/>
    </source>
</evidence>
<comment type="catalytic activity">
    <reaction evidence="4 7">
        <text>L-proline + NADP(+) = (S)-1-pyrroline-5-carboxylate + NADPH + 2 H(+)</text>
        <dbReference type="Rhea" id="RHEA:14109"/>
        <dbReference type="ChEBI" id="CHEBI:15378"/>
        <dbReference type="ChEBI" id="CHEBI:17388"/>
        <dbReference type="ChEBI" id="CHEBI:57783"/>
        <dbReference type="ChEBI" id="CHEBI:58349"/>
        <dbReference type="ChEBI" id="CHEBI:60039"/>
        <dbReference type="EC" id="1.5.1.2"/>
    </reaction>
</comment>
<dbReference type="PIRSF" id="PIRSF000193">
    <property type="entry name" value="Pyrrol-5-carb_rd"/>
    <property type="match status" value="1"/>
</dbReference>
<keyword evidence="4" id="KW-0963">Cytoplasm</keyword>
<keyword evidence="3 4" id="KW-0560">Oxidoreductase</keyword>
<keyword evidence="4 7" id="KW-0641">Proline biosynthesis</keyword>
<evidence type="ECO:0000256" key="4">
    <source>
        <dbReference type="HAMAP-Rule" id="MF_01925"/>
    </source>
</evidence>
<comment type="pathway">
    <text evidence="4 7">Amino-acid biosynthesis; L-proline biosynthesis; L-proline from L-glutamate 5-semialdehyde: step 1/1.</text>
</comment>
<dbReference type="InterPro" id="IPR036291">
    <property type="entry name" value="NAD(P)-bd_dom_sf"/>
</dbReference>
<dbReference type="Pfam" id="PF14748">
    <property type="entry name" value="P5CR_dimer"/>
    <property type="match status" value="1"/>
</dbReference>